<sequence length="200" mass="22616">MNTDSLGGVVGELLSHNVFAYCKNNPIMYSDPSGHFPILIVAIIATIVIAPIVMAFAPTYSERETDKTQHYNRQSFNTGIPETYDDMQHSVSKGEYEQLPPSQSIYHKIGKYNKNNEKYVSKDGHKEAVFNPTTRKLVIDPVNMGTYNFNGPKDLFGLPHLFRDVIPYYIWGNSPDDPTNFFDRMKVTILGPDSVNIKGY</sequence>
<proteinExistence type="predicted"/>
<evidence type="ECO:0000313" key="3">
    <source>
        <dbReference type="Proteomes" id="UP000422764"/>
    </source>
</evidence>
<feature type="transmembrane region" description="Helical" evidence="1">
    <location>
        <begin position="36"/>
        <end position="57"/>
    </location>
</feature>
<accession>A0A6I6EWH2</accession>
<reference evidence="2 3" key="1">
    <citation type="submission" date="2019-12" db="EMBL/GenBank/DDBJ databases">
        <title>Genome sequenceing of Clostridium bovifaecis.</title>
        <authorList>
            <person name="Yao Y."/>
        </authorList>
    </citation>
    <scope>NUCLEOTIDE SEQUENCE [LARGE SCALE GENOMIC DNA]</scope>
    <source>
        <strain evidence="2 3">BXX</strain>
    </source>
</reference>
<keyword evidence="1" id="KW-0472">Membrane</keyword>
<dbReference type="AlphaFoldDB" id="A0A6I6EWH2"/>
<evidence type="ECO:0000313" key="2">
    <source>
        <dbReference type="EMBL" id="QGU96693.1"/>
    </source>
</evidence>
<organism evidence="2 3">
    <name type="scientific">Clostridium bovifaecis</name>
    <dbReference type="NCBI Taxonomy" id="2184719"/>
    <lineage>
        <taxon>Bacteria</taxon>
        <taxon>Bacillati</taxon>
        <taxon>Bacillota</taxon>
        <taxon>Clostridia</taxon>
        <taxon>Eubacteriales</taxon>
        <taxon>Clostridiaceae</taxon>
        <taxon>Clostridium</taxon>
    </lineage>
</organism>
<gene>
    <name evidence="2" type="ORF">GOM49_17815</name>
</gene>
<keyword evidence="3" id="KW-1185">Reference proteome</keyword>
<protein>
    <recommendedName>
        <fullName evidence="4">RHS repeat-associated core domain-containing protein</fullName>
    </recommendedName>
</protein>
<keyword evidence="1" id="KW-0812">Transmembrane</keyword>
<dbReference type="EMBL" id="CP046522">
    <property type="protein sequence ID" value="QGU96693.1"/>
    <property type="molecule type" value="Genomic_DNA"/>
</dbReference>
<evidence type="ECO:0008006" key="4">
    <source>
        <dbReference type="Google" id="ProtNLM"/>
    </source>
</evidence>
<name>A0A6I6EWH2_9CLOT</name>
<dbReference type="Proteomes" id="UP000422764">
    <property type="component" value="Chromosome"/>
</dbReference>
<keyword evidence="1" id="KW-1133">Transmembrane helix</keyword>
<evidence type="ECO:0000256" key="1">
    <source>
        <dbReference type="SAM" id="Phobius"/>
    </source>
</evidence>